<reference evidence="2" key="1">
    <citation type="submission" date="2015-01" db="EMBL/GenBank/DDBJ databases">
        <authorList>
            <person name="MANFREDI Pablo"/>
        </authorList>
    </citation>
    <scope>NUCLEOTIDE SEQUENCE [LARGE SCALE GENOMIC DNA]</scope>
    <source>
        <strain evidence="2">Cc11</strain>
    </source>
</reference>
<keyword evidence="1" id="KW-0808">Transferase</keyword>
<evidence type="ECO:0000313" key="1">
    <source>
        <dbReference type="EMBL" id="CEN49590.1"/>
    </source>
</evidence>
<evidence type="ECO:0000313" key="2">
    <source>
        <dbReference type="Proteomes" id="UP000039370"/>
    </source>
</evidence>
<accession>A0A0B7ICV4</accession>
<keyword evidence="1" id="KW-0012">Acyltransferase</keyword>
<organism evidence="1 2">
    <name type="scientific">Capnocytophaga canimorsus</name>
    <dbReference type="NCBI Taxonomy" id="28188"/>
    <lineage>
        <taxon>Bacteria</taxon>
        <taxon>Pseudomonadati</taxon>
        <taxon>Bacteroidota</taxon>
        <taxon>Flavobacteriia</taxon>
        <taxon>Flavobacteriales</taxon>
        <taxon>Flavobacteriaceae</taxon>
        <taxon>Capnocytophaga</taxon>
    </lineage>
</organism>
<dbReference type="GO" id="GO:0016746">
    <property type="term" value="F:acyltransferase activity"/>
    <property type="evidence" value="ECO:0007669"/>
    <property type="project" value="UniProtKB-KW"/>
</dbReference>
<sequence>MYTFQGLKEMFPFDNKKGYPGKIKVHFHGILPPNTNAETLKTEAFYRMKKVLEVFYV</sequence>
<dbReference type="Proteomes" id="UP000039370">
    <property type="component" value="Unassembled WGS sequence"/>
</dbReference>
<dbReference type="EMBL" id="CDOK01000108">
    <property type="protein sequence ID" value="CEN49590.1"/>
    <property type="molecule type" value="Genomic_DNA"/>
</dbReference>
<proteinExistence type="predicted"/>
<gene>
    <name evidence="1" type="ORF">CCAN11_1960019</name>
</gene>
<name>A0A0B7ICV4_9FLAO</name>
<dbReference type="AlphaFoldDB" id="A0A0B7ICV4"/>
<protein>
    <submittedName>
        <fullName evidence="1">1-acylglycerol-3-phosphate O-acyltransferase</fullName>
    </submittedName>
</protein>